<dbReference type="Pfam" id="PF02237">
    <property type="entry name" value="BPL_C"/>
    <property type="match status" value="1"/>
</dbReference>
<keyword evidence="2 5" id="KW-0547">Nucleotide-binding</keyword>
<dbReference type="NCBIfam" id="TIGR00121">
    <property type="entry name" value="birA_ligase"/>
    <property type="match status" value="1"/>
</dbReference>
<keyword evidence="4 5" id="KW-0092">Biotin</keyword>
<dbReference type="EC" id="6.3.4.15" evidence="5"/>
<dbReference type="PANTHER" id="PTHR12835">
    <property type="entry name" value="BIOTIN PROTEIN LIGASE"/>
    <property type="match status" value="1"/>
</dbReference>
<dbReference type="InterPro" id="IPR013196">
    <property type="entry name" value="HTH_11"/>
</dbReference>
<comment type="similarity">
    <text evidence="5">Belongs to the biotin--protein ligase family.</text>
</comment>
<dbReference type="GO" id="GO:0003677">
    <property type="term" value="F:DNA binding"/>
    <property type="evidence" value="ECO:0007669"/>
    <property type="project" value="UniProtKB-UniRule"/>
</dbReference>
<dbReference type="InterPro" id="IPR045864">
    <property type="entry name" value="aa-tRNA-synth_II/BPL/LPL"/>
</dbReference>
<proteinExistence type="inferred from homology"/>
<evidence type="ECO:0000256" key="4">
    <source>
        <dbReference type="ARBA" id="ARBA00023267"/>
    </source>
</evidence>
<comment type="caution">
    <text evidence="5">Lacks conserved residue(s) required for the propagation of feature annotation.</text>
</comment>
<sequence>MRNEILKILRDKAPEPVSGEELAKQLGITRTAIWKHIQTLKKEGYGIEAYTKKGYALTSVPDKLLPSEIMAHLHTRFVGRAICYEESVTSSNEVLKKLADKNAADGTVCVAEEQTGGKGRLARGWFSPKGKGLWFSLLLKPSFLPQEAPKMTLLSAVAVVRAIREVCQVEARIKWPNDVLLNGKKLVGILTEMSAEFGHINYLVVGIGINVCVPHDMVPEELRPAAISIADAVEGKVDRVALLAKVLDYLESYYDIACREGFGPILDQWRDYSITLGKQVKVIAPDKTYVGTALDIDETGALQVKKEDGTVETVLAGDVSIRPAQGKGKYA</sequence>
<organism evidence="7 8">
    <name type="scientific">Acidaminococcus fermentans</name>
    <dbReference type="NCBI Taxonomy" id="905"/>
    <lineage>
        <taxon>Bacteria</taxon>
        <taxon>Bacillati</taxon>
        <taxon>Bacillota</taxon>
        <taxon>Negativicutes</taxon>
        <taxon>Acidaminococcales</taxon>
        <taxon>Acidaminococcaceae</taxon>
        <taxon>Acidaminococcus</taxon>
    </lineage>
</organism>
<keyword evidence="1 5" id="KW-0436">Ligase</keyword>
<dbReference type="GO" id="GO:0016740">
    <property type="term" value="F:transferase activity"/>
    <property type="evidence" value="ECO:0007669"/>
    <property type="project" value="UniProtKB-ARBA"/>
</dbReference>
<dbReference type="RefSeq" id="WP_074707819.1">
    <property type="nucleotide sequence ID" value="NZ_FNOP01000017.1"/>
</dbReference>
<keyword evidence="5" id="KW-0678">Repressor</keyword>
<dbReference type="InterPro" id="IPR036390">
    <property type="entry name" value="WH_DNA-bd_sf"/>
</dbReference>
<dbReference type="InterPro" id="IPR036388">
    <property type="entry name" value="WH-like_DNA-bd_sf"/>
</dbReference>
<dbReference type="GO" id="GO:0006355">
    <property type="term" value="P:regulation of DNA-templated transcription"/>
    <property type="evidence" value="ECO:0007669"/>
    <property type="project" value="UniProtKB-UniRule"/>
</dbReference>
<dbReference type="CDD" id="cd16442">
    <property type="entry name" value="BPL"/>
    <property type="match status" value="1"/>
</dbReference>
<dbReference type="EMBL" id="FNOP01000017">
    <property type="protein sequence ID" value="SDX21766.1"/>
    <property type="molecule type" value="Genomic_DNA"/>
</dbReference>
<name>A0A1H2ZWM3_ACIFE</name>
<dbReference type="GO" id="GO:0005737">
    <property type="term" value="C:cytoplasm"/>
    <property type="evidence" value="ECO:0007669"/>
    <property type="project" value="TreeGrafter"/>
</dbReference>
<evidence type="ECO:0000256" key="1">
    <source>
        <dbReference type="ARBA" id="ARBA00022598"/>
    </source>
</evidence>
<dbReference type="InterPro" id="IPR011991">
    <property type="entry name" value="ArsR-like_HTH"/>
</dbReference>
<dbReference type="InterPro" id="IPR003142">
    <property type="entry name" value="BPL_C"/>
</dbReference>
<dbReference type="Gene3D" id="3.30.930.10">
    <property type="entry name" value="Bira Bifunctional Protein, Domain 2"/>
    <property type="match status" value="1"/>
</dbReference>
<comment type="caution">
    <text evidence="7">The sequence shown here is derived from an EMBL/GenBank/DDBJ whole genome shotgun (WGS) entry which is preliminary data.</text>
</comment>
<dbReference type="HAMAP" id="MF_00978">
    <property type="entry name" value="Bifunct_BirA"/>
    <property type="match status" value="1"/>
</dbReference>
<dbReference type="InterPro" id="IPR004143">
    <property type="entry name" value="BPL_LPL_catalytic"/>
</dbReference>
<dbReference type="Gene3D" id="1.10.10.10">
    <property type="entry name" value="Winged helix-like DNA-binding domain superfamily/Winged helix DNA-binding domain"/>
    <property type="match status" value="1"/>
</dbReference>
<dbReference type="AlphaFoldDB" id="A0A1H2ZWM3"/>
<dbReference type="PANTHER" id="PTHR12835:SF5">
    <property type="entry name" value="BIOTIN--PROTEIN LIGASE"/>
    <property type="match status" value="1"/>
</dbReference>
<evidence type="ECO:0000313" key="7">
    <source>
        <dbReference type="EMBL" id="SDX21766.1"/>
    </source>
</evidence>
<comment type="catalytic activity">
    <reaction evidence="5">
        <text>biotin + L-lysyl-[protein] + ATP = N(6)-biotinyl-L-lysyl-[protein] + AMP + diphosphate + H(+)</text>
        <dbReference type="Rhea" id="RHEA:11756"/>
        <dbReference type="Rhea" id="RHEA-COMP:9752"/>
        <dbReference type="Rhea" id="RHEA-COMP:10505"/>
        <dbReference type="ChEBI" id="CHEBI:15378"/>
        <dbReference type="ChEBI" id="CHEBI:29969"/>
        <dbReference type="ChEBI" id="CHEBI:30616"/>
        <dbReference type="ChEBI" id="CHEBI:33019"/>
        <dbReference type="ChEBI" id="CHEBI:57586"/>
        <dbReference type="ChEBI" id="CHEBI:83144"/>
        <dbReference type="ChEBI" id="CHEBI:456215"/>
        <dbReference type="EC" id="6.3.4.15"/>
    </reaction>
</comment>
<keyword evidence="5" id="KW-0238">DNA-binding</keyword>
<feature type="DNA-binding region" description="H-T-H motif" evidence="5">
    <location>
        <begin position="19"/>
        <end position="38"/>
    </location>
</feature>
<evidence type="ECO:0000256" key="2">
    <source>
        <dbReference type="ARBA" id="ARBA00022741"/>
    </source>
</evidence>
<dbReference type="Proteomes" id="UP000182379">
    <property type="component" value="Unassembled WGS sequence"/>
</dbReference>
<dbReference type="PROSITE" id="PS51733">
    <property type="entry name" value="BPL_LPL_CATALYTIC"/>
    <property type="match status" value="1"/>
</dbReference>
<accession>A0A1H2ZWM3</accession>
<dbReference type="SUPFAM" id="SSF50037">
    <property type="entry name" value="C-terminal domain of transcriptional repressors"/>
    <property type="match status" value="1"/>
</dbReference>
<keyword evidence="5" id="KW-0805">Transcription regulation</keyword>
<feature type="domain" description="BPL/LPL catalytic" evidence="6">
    <location>
        <begin position="67"/>
        <end position="258"/>
    </location>
</feature>
<dbReference type="Gene3D" id="2.30.30.100">
    <property type="match status" value="1"/>
</dbReference>
<dbReference type="CDD" id="cd00090">
    <property type="entry name" value="HTH_ARSR"/>
    <property type="match status" value="1"/>
</dbReference>
<dbReference type="InterPro" id="IPR004408">
    <property type="entry name" value="Biotin_CoA_COase_ligase"/>
</dbReference>
<dbReference type="GO" id="GO:0009249">
    <property type="term" value="P:protein lipoylation"/>
    <property type="evidence" value="ECO:0007669"/>
    <property type="project" value="UniProtKB-ARBA"/>
</dbReference>
<dbReference type="Pfam" id="PF03099">
    <property type="entry name" value="BPL_LplA_LipB"/>
    <property type="match status" value="1"/>
</dbReference>
<feature type="binding site" evidence="5">
    <location>
        <begin position="90"/>
        <end position="92"/>
    </location>
    <ligand>
        <name>biotin</name>
        <dbReference type="ChEBI" id="CHEBI:57586"/>
    </ligand>
</feature>
<protein>
    <recommendedName>
        <fullName evidence="5">Bifunctional ligase/repressor BirA</fullName>
    </recommendedName>
    <alternativeName>
        <fullName evidence="5">Biotin--[acetyl-CoA-carboxylase] ligase</fullName>
        <ecNumber evidence="5">6.3.4.15</ecNumber>
    </alternativeName>
    <alternativeName>
        <fullName evidence="5">Biotin--protein ligase</fullName>
    </alternativeName>
    <alternativeName>
        <fullName evidence="5">Biotin-[acetyl-CoA carboxylase] synthetase</fullName>
    </alternativeName>
</protein>
<evidence type="ECO:0000313" key="8">
    <source>
        <dbReference type="Proteomes" id="UP000182379"/>
    </source>
</evidence>
<dbReference type="InterPro" id="IPR030855">
    <property type="entry name" value="Bifunct_BirA"/>
</dbReference>
<feature type="binding site" evidence="5">
    <location>
        <position position="185"/>
    </location>
    <ligand>
        <name>biotin</name>
        <dbReference type="ChEBI" id="CHEBI:57586"/>
    </ligand>
</feature>
<keyword evidence="3 5" id="KW-0067">ATP-binding</keyword>
<evidence type="ECO:0000256" key="5">
    <source>
        <dbReference type="HAMAP-Rule" id="MF_00978"/>
    </source>
</evidence>
<dbReference type="Pfam" id="PF08279">
    <property type="entry name" value="HTH_11"/>
    <property type="match status" value="1"/>
</dbReference>
<evidence type="ECO:0000259" key="6">
    <source>
        <dbReference type="PROSITE" id="PS51733"/>
    </source>
</evidence>
<dbReference type="SUPFAM" id="SSF55681">
    <property type="entry name" value="Class II aaRS and biotin synthetases"/>
    <property type="match status" value="1"/>
</dbReference>
<comment type="function">
    <text evidence="5">Acts both as a biotin--[acetyl-CoA-carboxylase] ligase and a repressor.</text>
</comment>
<dbReference type="GO" id="GO:0005524">
    <property type="term" value="F:ATP binding"/>
    <property type="evidence" value="ECO:0007669"/>
    <property type="project" value="UniProtKB-UniRule"/>
</dbReference>
<dbReference type="GO" id="GO:0004077">
    <property type="term" value="F:biotin--[biotin carboxyl-carrier protein] ligase activity"/>
    <property type="evidence" value="ECO:0007669"/>
    <property type="project" value="UniProtKB-UniRule"/>
</dbReference>
<dbReference type="InterPro" id="IPR008988">
    <property type="entry name" value="Transcriptional_repressor_C"/>
</dbReference>
<keyword evidence="5" id="KW-0804">Transcription</keyword>
<feature type="binding site" evidence="5">
    <location>
        <position position="114"/>
    </location>
    <ligand>
        <name>biotin</name>
        <dbReference type="ChEBI" id="CHEBI:57586"/>
    </ligand>
</feature>
<dbReference type="SUPFAM" id="SSF46785">
    <property type="entry name" value="Winged helix' DNA-binding domain"/>
    <property type="match status" value="1"/>
</dbReference>
<evidence type="ECO:0000256" key="3">
    <source>
        <dbReference type="ARBA" id="ARBA00022840"/>
    </source>
</evidence>
<reference evidence="7 8" key="1">
    <citation type="submission" date="2016-10" db="EMBL/GenBank/DDBJ databases">
        <authorList>
            <person name="Varghese N."/>
            <person name="Submissions S."/>
        </authorList>
    </citation>
    <scope>NUCLEOTIDE SEQUENCE [LARGE SCALE GENOMIC DNA]</scope>
    <source>
        <strain evidence="7 8">WCC6</strain>
    </source>
</reference>
<gene>
    <name evidence="5" type="primary">birA</name>
    <name evidence="7" type="ORF">SAMN05216495_1178</name>
</gene>